<dbReference type="InterPro" id="IPR022601">
    <property type="entry name" value="DUF3160"/>
</dbReference>
<evidence type="ECO:0000313" key="1">
    <source>
        <dbReference type="EMBL" id="GAI43997.1"/>
    </source>
</evidence>
<organism evidence="1">
    <name type="scientific">marine sediment metagenome</name>
    <dbReference type="NCBI Taxonomy" id="412755"/>
    <lineage>
        <taxon>unclassified sequences</taxon>
        <taxon>metagenomes</taxon>
        <taxon>ecological metagenomes</taxon>
    </lineage>
</organism>
<reference evidence="1" key="1">
    <citation type="journal article" date="2014" name="Front. Microbiol.">
        <title>High frequency of phylogenetically diverse reductive dehalogenase-homologous genes in deep subseafloor sedimentary metagenomes.</title>
        <authorList>
            <person name="Kawai M."/>
            <person name="Futagami T."/>
            <person name="Toyoda A."/>
            <person name="Takaki Y."/>
            <person name="Nishi S."/>
            <person name="Hori S."/>
            <person name="Arai W."/>
            <person name="Tsubouchi T."/>
            <person name="Morono Y."/>
            <person name="Uchiyama I."/>
            <person name="Ito T."/>
            <person name="Fujiyama A."/>
            <person name="Inagaki F."/>
            <person name="Takami H."/>
        </authorList>
    </citation>
    <scope>NUCLEOTIDE SEQUENCE</scope>
    <source>
        <strain evidence="1">Expedition CK06-06</strain>
    </source>
</reference>
<comment type="caution">
    <text evidence="1">The sequence shown here is derived from an EMBL/GenBank/DDBJ whole genome shotgun (WGS) entry which is preliminary data.</text>
</comment>
<dbReference type="EMBL" id="BARV01030675">
    <property type="protein sequence ID" value="GAI43997.1"/>
    <property type="molecule type" value="Genomic_DNA"/>
</dbReference>
<sequence>MRFRELLTYVKNPSLGQNPYAYEDYSQYVPRGHYTRNEKFKKYFKTMMWYGRIDFKLKPGTKEPAITHGKKMCVRRHPW</sequence>
<accession>X1NJ17</accession>
<dbReference type="AlphaFoldDB" id="X1NJ17"/>
<proteinExistence type="predicted"/>
<gene>
    <name evidence="1" type="ORF">S06H3_48682</name>
</gene>
<dbReference type="Pfam" id="PF11369">
    <property type="entry name" value="DUF3160"/>
    <property type="match status" value="1"/>
</dbReference>
<name>X1NJ17_9ZZZZ</name>
<protein>
    <submittedName>
        <fullName evidence="1">Uncharacterized protein</fullName>
    </submittedName>
</protein>